<dbReference type="GO" id="GO:0005886">
    <property type="term" value="C:plasma membrane"/>
    <property type="evidence" value="ECO:0007669"/>
    <property type="project" value="UniProtKB-SubCell"/>
</dbReference>
<comment type="subcellular location">
    <subcellularLocation>
        <location evidence="1">Cell junction</location>
        <location evidence="1">Gap junction</location>
    </subcellularLocation>
    <subcellularLocation>
        <location evidence="2 12">Cell membrane</location>
        <topology evidence="2 12">Multi-pass membrane protein</topology>
    </subcellularLocation>
</comment>
<sequence>MINGVDKFLKRIRASETTDNVDKMHYLTTVLWLLIVSSIGISRNMVGEPMQCWLATQVSRWEAYIENICYLRGGYRYENVTTSNVPMMNKIPVNYYAWVQPFHLLQAICFVVPFMIWKAVSKGFNFNPEEIVKKATIIKKNKKFLEFVNGNTMEIAKEAVDNLFKGLKKKSHYIERCKEGTFRKSLHRSFLTNCYTLFKFTNIINVILQMILICKFYGIPHFYRAGIDVMFGNSNKNEFVIGNSPYFPRIFTCNVTLQDIAFSTPTVVSDCVIRVNLYNEAFFIITWFWYVILLITSLTDFQAWVVNSYITNVRNSFIKNHLNCRSISLSDNEISKFINKTFYTDGVTVLRWIVARSGSNFTSDIIYVAYQKYKEDKKLQFSDLESSASSDINEENAPLVPINNKEYEEVNHVNDKE</sequence>
<name>A0A0N4ZBL2_PARTI</name>
<dbReference type="Proteomes" id="UP000038045">
    <property type="component" value="Unplaced"/>
</dbReference>
<dbReference type="GO" id="GO:0034220">
    <property type="term" value="P:monoatomic ion transmembrane transport"/>
    <property type="evidence" value="ECO:0007669"/>
    <property type="project" value="UniProtKB-KW"/>
</dbReference>
<keyword evidence="3 12" id="KW-0813">Transport</keyword>
<dbReference type="PANTHER" id="PTHR11893:SF6">
    <property type="entry name" value="INNEXIN-16"/>
    <property type="match status" value="1"/>
</dbReference>
<dbReference type="PROSITE" id="PS51013">
    <property type="entry name" value="PANNEXIN"/>
    <property type="match status" value="1"/>
</dbReference>
<accession>A0A0N4ZBL2</accession>
<evidence type="ECO:0000256" key="12">
    <source>
        <dbReference type="RuleBase" id="RU010713"/>
    </source>
</evidence>
<evidence type="ECO:0000256" key="7">
    <source>
        <dbReference type="ARBA" id="ARBA00022949"/>
    </source>
</evidence>
<evidence type="ECO:0000313" key="13">
    <source>
        <dbReference type="Proteomes" id="UP000038045"/>
    </source>
</evidence>
<evidence type="ECO:0000256" key="1">
    <source>
        <dbReference type="ARBA" id="ARBA00004610"/>
    </source>
</evidence>
<keyword evidence="13" id="KW-1185">Reference proteome</keyword>
<keyword evidence="5 12" id="KW-0812">Transmembrane</keyword>
<dbReference type="PANTHER" id="PTHR11893">
    <property type="entry name" value="INNEXIN"/>
    <property type="match status" value="1"/>
</dbReference>
<evidence type="ECO:0000256" key="2">
    <source>
        <dbReference type="ARBA" id="ARBA00004651"/>
    </source>
</evidence>
<evidence type="ECO:0000256" key="6">
    <source>
        <dbReference type="ARBA" id="ARBA00022868"/>
    </source>
</evidence>
<feature type="transmembrane region" description="Helical" evidence="12">
    <location>
        <begin position="95"/>
        <end position="117"/>
    </location>
</feature>
<feature type="transmembrane region" description="Helical" evidence="12">
    <location>
        <begin position="282"/>
        <end position="305"/>
    </location>
</feature>
<evidence type="ECO:0000256" key="4">
    <source>
        <dbReference type="ARBA" id="ARBA00022475"/>
    </source>
</evidence>
<keyword evidence="10 12" id="KW-0472">Membrane</keyword>
<dbReference type="WBParaSite" id="PTRK_0000492300.1">
    <property type="protein sequence ID" value="PTRK_0000492300.1"/>
    <property type="gene ID" value="PTRK_0000492300"/>
</dbReference>
<organism evidence="13 14">
    <name type="scientific">Parastrongyloides trichosuri</name>
    <name type="common">Possum-specific nematode worm</name>
    <dbReference type="NCBI Taxonomy" id="131310"/>
    <lineage>
        <taxon>Eukaryota</taxon>
        <taxon>Metazoa</taxon>
        <taxon>Ecdysozoa</taxon>
        <taxon>Nematoda</taxon>
        <taxon>Chromadorea</taxon>
        <taxon>Rhabditida</taxon>
        <taxon>Tylenchina</taxon>
        <taxon>Panagrolaimomorpha</taxon>
        <taxon>Strongyloidoidea</taxon>
        <taxon>Strongyloididae</taxon>
        <taxon>Parastrongyloides</taxon>
    </lineage>
</organism>
<keyword evidence="11 12" id="KW-0407">Ion channel</keyword>
<dbReference type="InterPro" id="IPR000990">
    <property type="entry name" value="Innexin"/>
</dbReference>
<keyword evidence="6" id="KW-0303">Gap junction</keyword>
<keyword evidence="4" id="KW-1003">Cell membrane</keyword>
<comment type="caution">
    <text evidence="12">Lacks conserved residue(s) required for the propagation of feature annotation.</text>
</comment>
<keyword evidence="9 12" id="KW-0406">Ion transport</keyword>
<evidence type="ECO:0000256" key="10">
    <source>
        <dbReference type="ARBA" id="ARBA00023136"/>
    </source>
</evidence>
<dbReference type="GO" id="GO:0005243">
    <property type="term" value="F:gap junction channel activity"/>
    <property type="evidence" value="ECO:0007669"/>
    <property type="project" value="TreeGrafter"/>
</dbReference>
<feature type="transmembrane region" description="Helical" evidence="12">
    <location>
        <begin position="21"/>
        <end position="41"/>
    </location>
</feature>
<evidence type="ECO:0000313" key="14">
    <source>
        <dbReference type="WBParaSite" id="PTRK_0000492300.1"/>
    </source>
</evidence>
<keyword evidence="8 12" id="KW-1133">Transmembrane helix</keyword>
<dbReference type="GO" id="GO:0005921">
    <property type="term" value="C:gap junction"/>
    <property type="evidence" value="ECO:0007669"/>
    <property type="project" value="UniProtKB-SubCell"/>
</dbReference>
<evidence type="ECO:0000256" key="5">
    <source>
        <dbReference type="ARBA" id="ARBA00022692"/>
    </source>
</evidence>
<evidence type="ECO:0000256" key="3">
    <source>
        <dbReference type="ARBA" id="ARBA00022448"/>
    </source>
</evidence>
<proteinExistence type="inferred from homology"/>
<comment type="function">
    <text evidence="12">Structural component of the gap junctions.</text>
</comment>
<comment type="similarity">
    <text evidence="12">Belongs to the pannexin family.</text>
</comment>
<dbReference type="AlphaFoldDB" id="A0A0N4ZBL2"/>
<reference evidence="14" key="1">
    <citation type="submission" date="2017-02" db="UniProtKB">
        <authorList>
            <consortium name="WormBaseParasite"/>
        </authorList>
    </citation>
    <scope>IDENTIFICATION</scope>
</reference>
<keyword evidence="7" id="KW-0965">Cell junction</keyword>
<gene>
    <name evidence="12" type="primary">inx</name>
</gene>
<dbReference type="Pfam" id="PF00876">
    <property type="entry name" value="Innexin"/>
    <property type="match status" value="1"/>
</dbReference>
<evidence type="ECO:0000256" key="8">
    <source>
        <dbReference type="ARBA" id="ARBA00022989"/>
    </source>
</evidence>
<dbReference type="PRINTS" id="PR01262">
    <property type="entry name" value="INNEXIN"/>
</dbReference>
<evidence type="ECO:0000256" key="9">
    <source>
        <dbReference type="ARBA" id="ARBA00023065"/>
    </source>
</evidence>
<protein>
    <recommendedName>
        <fullName evidence="12">Innexin</fullName>
    </recommendedName>
</protein>
<evidence type="ECO:0000256" key="11">
    <source>
        <dbReference type="ARBA" id="ARBA00023303"/>
    </source>
</evidence>